<evidence type="ECO:0000256" key="1">
    <source>
        <dbReference type="ARBA" id="ARBA00010790"/>
    </source>
</evidence>
<dbReference type="AlphaFoldDB" id="A0A2K0SYY1"/>
<dbReference type="GO" id="GO:0016614">
    <property type="term" value="F:oxidoreductase activity, acting on CH-OH group of donors"/>
    <property type="evidence" value="ECO:0007669"/>
    <property type="project" value="InterPro"/>
</dbReference>
<proteinExistence type="inferred from homology"/>
<evidence type="ECO:0000313" key="3">
    <source>
        <dbReference type="EMBL" id="PNP38471.1"/>
    </source>
</evidence>
<name>A0A2K0SYY1_9HYPO</name>
<dbReference type="EMBL" id="MTYH01000104">
    <property type="protein sequence ID" value="PNP38471.1"/>
    <property type="molecule type" value="Genomic_DNA"/>
</dbReference>
<dbReference type="InterPro" id="IPR036188">
    <property type="entry name" value="FAD/NAD-bd_sf"/>
</dbReference>
<dbReference type="Pfam" id="PF05199">
    <property type="entry name" value="GMC_oxred_C"/>
    <property type="match status" value="1"/>
</dbReference>
<comment type="caution">
    <text evidence="3">The sequence shown here is derived from an EMBL/GenBank/DDBJ whole genome shotgun (WGS) entry which is preliminary data.</text>
</comment>
<organism evidence="3 4">
    <name type="scientific">Trichoderma gamsii</name>
    <dbReference type="NCBI Taxonomy" id="398673"/>
    <lineage>
        <taxon>Eukaryota</taxon>
        <taxon>Fungi</taxon>
        <taxon>Dikarya</taxon>
        <taxon>Ascomycota</taxon>
        <taxon>Pezizomycotina</taxon>
        <taxon>Sordariomycetes</taxon>
        <taxon>Hypocreomycetidae</taxon>
        <taxon>Hypocreales</taxon>
        <taxon>Hypocreaceae</taxon>
        <taxon>Trichoderma</taxon>
    </lineage>
</organism>
<dbReference type="Gene3D" id="3.50.50.60">
    <property type="entry name" value="FAD/NAD(P)-binding domain"/>
    <property type="match status" value="1"/>
</dbReference>
<gene>
    <name evidence="3" type="ORF">TGAMA5MH_09552</name>
</gene>
<dbReference type="Gene3D" id="3.30.560.10">
    <property type="entry name" value="Glucose Oxidase, domain 3"/>
    <property type="match status" value="3"/>
</dbReference>
<dbReference type="InterPro" id="IPR007867">
    <property type="entry name" value="GMC_OxRtase_C"/>
</dbReference>
<dbReference type="GO" id="GO:0050660">
    <property type="term" value="F:flavin adenine dinucleotide binding"/>
    <property type="evidence" value="ECO:0007669"/>
    <property type="project" value="InterPro"/>
</dbReference>
<dbReference type="InterPro" id="IPR012132">
    <property type="entry name" value="GMC_OxRdtase"/>
</dbReference>
<dbReference type="Proteomes" id="UP000236546">
    <property type="component" value="Unassembled WGS sequence"/>
</dbReference>
<dbReference type="SUPFAM" id="SSF54373">
    <property type="entry name" value="FAD-linked reductases, C-terminal domain"/>
    <property type="match status" value="1"/>
</dbReference>
<sequence>MKPFRDNIFKAWKSTGKPVTESICDGEINGLYHGCDTICKGVRSGSYLFLKDKPNITVPAEAHAKKLLISYADRVCRGVHVVLLNGKDAKLYADLNGVGPARELKEFDIDVIVDSHHVGQNLRNHPAVPFVLRVKPELGMDTAILRKGPENEKMHAQYKRDHSGLADSGFLEVVGFPRIDEYLENDPDYQKAKKANGGKDPFSPEGQPHFELDFVCLWGSAFQWHFPPPPEGEHTTAVVDLVRPISGPGEGIRFTYDVLTKVDGFKDQVISESPWPMPLYSNSEMKRADLDRCQTAFHPVGTARLSKNIEQGVVDPALKIHGVHNLRVIDASAIPLIPDCRIKHSVYAVAEKGADMIKADHKDMY</sequence>
<feature type="domain" description="Glucose-methanol-choline oxidoreductase C-terminal" evidence="2">
    <location>
        <begin position="273"/>
        <end position="350"/>
    </location>
</feature>
<dbReference type="SUPFAM" id="SSF51905">
    <property type="entry name" value="FAD/NAD(P)-binding domain"/>
    <property type="match status" value="1"/>
</dbReference>
<dbReference type="PANTHER" id="PTHR11552:SF147">
    <property type="entry name" value="CHOLINE DEHYDROGENASE, MITOCHONDRIAL"/>
    <property type="match status" value="1"/>
</dbReference>
<dbReference type="PANTHER" id="PTHR11552">
    <property type="entry name" value="GLUCOSE-METHANOL-CHOLINE GMC OXIDOREDUCTASE"/>
    <property type="match status" value="1"/>
</dbReference>
<reference evidence="3 4" key="1">
    <citation type="submission" date="2017-02" db="EMBL/GenBank/DDBJ databases">
        <title>Genomes of Trichoderma spp. with biocontrol activity.</title>
        <authorList>
            <person name="Gardiner D."/>
            <person name="Kazan K."/>
            <person name="Vos C."/>
            <person name="Harvey P."/>
        </authorList>
    </citation>
    <scope>NUCLEOTIDE SEQUENCE [LARGE SCALE GENOMIC DNA]</scope>
    <source>
        <strain evidence="3 4">A5MH</strain>
    </source>
</reference>
<evidence type="ECO:0000313" key="4">
    <source>
        <dbReference type="Proteomes" id="UP000236546"/>
    </source>
</evidence>
<accession>A0A2K0SYY1</accession>
<evidence type="ECO:0000259" key="2">
    <source>
        <dbReference type="Pfam" id="PF05199"/>
    </source>
</evidence>
<dbReference type="OrthoDB" id="269227at2759"/>
<comment type="similarity">
    <text evidence="1">Belongs to the GMC oxidoreductase family.</text>
</comment>
<protein>
    <recommendedName>
        <fullName evidence="2">Glucose-methanol-choline oxidoreductase C-terminal domain-containing protein</fullName>
    </recommendedName>
</protein>